<dbReference type="AlphaFoldDB" id="A0A445AS54"/>
<keyword evidence="3" id="KW-1185">Reference proteome</keyword>
<accession>A0A445AS54</accession>
<reference evidence="2 3" key="1">
    <citation type="submission" date="2019-01" db="EMBL/GenBank/DDBJ databases">
        <title>Sequencing of cultivated peanut Arachis hypogaea provides insights into genome evolution and oil improvement.</title>
        <authorList>
            <person name="Chen X."/>
        </authorList>
    </citation>
    <scope>NUCLEOTIDE SEQUENCE [LARGE SCALE GENOMIC DNA]</scope>
    <source>
        <strain evidence="3">cv. Fuhuasheng</strain>
        <tissue evidence="2">Leaves</tissue>
    </source>
</reference>
<evidence type="ECO:0000313" key="2">
    <source>
        <dbReference type="EMBL" id="RYR29245.1"/>
    </source>
</evidence>
<gene>
    <name evidence="2" type="ORF">Ahy_B01g053594</name>
</gene>
<organism evidence="2 3">
    <name type="scientific">Arachis hypogaea</name>
    <name type="common">Peanut</name>
    <dbReference type="NCBI Taxonomy" id="3818"/>
    <lineage>
        <taxon>Eukaryota</taxon>
        <taxon>Viridiplantae</taxon>
        <taxon>Streptophyta</taxon>
        <taxon>Embryophyta</taxon>
        <taxon>Tracheophyta</taxon>
        <taxon>Spermatophyta</taxon>
        <taxon>Magnoliopsida</taxon>
        <taxon>eudicotyledons</taxon>
        <taxon>Gunneridae</taxon>
        <taxon>Pentapetalae</taxon>
        <taxon>rosids</taxon>
        <taxon>fabids</taxon>
        <taxon>Fabales</taxon>
        <taxon>Fabaceae</taxon>
        <taxon>Papilionoideae</taxon>
        <taxon>50 kb inversion clade</taxon>
        <taxon>dalbergioids sensu lato</taxon>
        <taxon>Dalbergieae</taxon>
        <taxon>Pterocarpus clade</taxon>
        <taxon>Arachis</taxon>
    </lineage>
</organism>
<dbReference type="Proteomes" id="UP000289738">
    <property type="component" value="Chromosome B01"/>
</dbReference>
<feature type="compositionally biased region" description="Acidic residues" evidence="1">
    <location>
        <begin position="194"/>
        <end position="203"/>
    </location>
</feature>
<dbReference type="EMBL" id="SDMP01000011">
    <property type="protein sequence ID" value="RYR29245.1"/>
    <property type="molecule type" value="Genomic_DNA"/>
</dbReference>
<comment type="caution">
    <text evidence="2">The sequence shown here is derived from an EMBL/GenBank/DDBJ whole genome shotgun (WGS) entry which is preliminary data.</text>
</comment>
<evidence type="ECO:0000313" key="3">
    <source>
        <dbReference type="Proteomes" id="UP000289738"/>
    </source>
</evidence>
<proteinExistence type="predicted"/>
<name>A0A445AS54_ARAHY</name>
<sequence length="227" mass="25274">MIRDKNSPPKLKRKLFTFPDLREKLFTFLPSFVRSLHTPSSAEINSTGTLLEGVASPDIWISPLRSTMVENLLTSDTEWLGRIYVLTLMNGHYKRLNKGIRDTPGYGTRNQDLKSGLRDFKSNGDALRMARSLVSSSLKHCEVYVVDGVREGNGIEITSSDVDYVPEGGQDSGSGLIEVQVDAELEPSTNEEVFNDSADDGDHEDYFGFEVEDNDPQSNILEDSLAH</sequence>
<feature type="region of interest" description="Disordered" evidence="1">
    <location>
        <begin position="194"/>
        <end position="227"/>
    </location>
</feature>
<evidence type="ECO:0000256" key="1">
    <source>
        <dbReference type="SAM" id="MobiDB-lite"/>
    </source>
</evidence>
<protein>
    <submittedName>
        <fullName evidence="2">Uncharacterized protein</fullName>
    </submittedName>
</protein>